<sequence length="408" mass="44783">MATSSQGPVYREYKFVCNRLSRLTTDVFRALSAKPEVIAYRKCTKAELEAAIWDKSDDEFLVQHLSNVTEDDLAAVQKELSLREEGGGFLLTNTLTTAGVIQKRGASGTVLLTHAQRPVRPLAERNADFNLRDLTQKGHHRGEGRENQRNVDADLHLYEVHAANGLHLLGGAAQQVAFPAGSQGAMHTSLLHWSQRDTQAYYGEQLTDINDRSLDEVVMHGRGVPRGLPPSQVEVMKTYGPHIPFTQHDQEYYCPVDIVHKTCRQSNVTEAHILTTHGSGPSQILNTGAFGNHGNHTPPGSGDHCRSTPSDVLEERPRATPDDSAGGRQRKRAAELQEDMVLMVDDEDEDYNIDAASDDGIDEDVDDDADEDDHSAHAAKRLKTLAGRGRGRGRGRGTSGARETSRSA</sequence>
<feature type="compositionally biased region" description="Polar residues" evidence="1">
    <location>
        <begin position="276"/>
        <end position="286"/>
    </location>
</feature>
<dbReference type="Proteomes" id="UP000747399">
    <property type="component" value="Unassembled WGS sequence"/>
</dbReference>
<feature type="non-terminal residue" evidence="2">
    <location>
        <position position="408"/>
    </location>
</feature>
<reference evidence="2" key="1">
    <citation type="journal article" date="2021" name="Proc. Natl. Acad. Sci. U.S.A.">
        <title>Three genomes in the algal genus Volvox reveal the fate of a haploid sex-determining region after a transition to homothallism.</title>
        <authorList>
            <person name="Yamamoto K."/>
            <person name="Hamaji T."/>
            <person name="Kawai-Toyooka H."/>
            <person name="Matsuzaki R."/>
            <person name="Takahashi F."/>
            <person name="Nishimura Y."/>
            <person name="Kawachi M."/>
            <person name="Noguchi H."/>
            <person name="Minakuchi Y."/>
            <person name="Umen J.G."/>
            <person name="Toyoda A."/>
            <person name="Nozaki H."/>
        </authorList>
    </citation>
    <scope>NUCLEOTIDE SEQUENCE</scope>
    <source>
        <strain evidence="2">NIES-3780</strain>
    </source>
</reference>
<accession>A0A8J4BVP2</accession>
<organism evidence="2 3">
    <name type="scientific">Volvox africanus</name>
    <dbReference type="NCBI Taxonomy" id="51714"/>
    <lineage>
        <taxon>Eukaryota</taxon>
        <taxon>Viridiplantae</taxon>
        <taxon>Chlorophyta</taxon>
        <taxon>core chlorophytes</taxon>
        <taxon>Chlorophyceae</taxon>
        <taxon>CS clade</taxon>
        <taxon>Chlamydomonadales</taxon>
        <taxon>Volvocaceae</taxon>
        <taxon>Volvox</taxon>
    </lineage>
</organism>
<dbReference type="AlphaFoldDB" id="A0A8J4BVP2"/>
<keyword evidence="3" id="KW-1185">Reference proteome</keyword>
<evidence type="ECO:0000313" key="3">
    <source>
        <dbReference type="Proteomes" id="UP000747399"/>
    </source>
</evidence>
<protein>
    <submittedName>
        <fullName evidence="2">Uncharacterized protein</fullName>
    </submittedName>
</protein>
<feature type="region of interest" description="Disordered" evidence="1">
    <location>
        <begin position="276"/>
        <end position="408"/>
    </location>
</feature>
<evidence type="ECO:0000256" key="1">
    <source>
        <dbReference type="SAM" id="MobiDB-lite"/>
    </source>
</evidence>
<name>A0A8J4BVP2_9CHLO</name>
<comment type="caution">
    <text evidence="2">The sequence shown here is derived from an EMBL/GenBank/DDBJ whole genome shotgun (WGS) entry which is preliminary data.</text>
</comment>
<feature type="compositionally biased region" description="Acidic residues" evidence="1">
    <location>
        <begin position="344"/>
        <end position="373"/>
    </location>
</feature>
<evidence type="ECO:0000313" key="2">
    <source>
        <dbReference type="EMBL" id="GIL66267.1"/>
    </source>
</evidence>
<gene>
    <name evidence="2" type="ORF">Vafri_19877</name>
</gene>
<dbReference type="EMBL" id="BNCO01000083">
    <property type="protein sequence ID" value="GIL66267.1"/>
    <property type="molecule type" value="Genomic_DNA"/>
</dbReference>
<feature type="compositionally biased region" description="Basic residues" evidence="1">
    <location>
        <begin position="377"/>
        <end position="395"/>
    </location>
</feature>
<proteinExistence type="predicted"/>